<dbReference type="Gene3D" id="3.30.1600.10">
    <property type="entry name" value="SIR2/SIRT2 'Small Domain"/>
    <property type="match status" value="1"/>
</dbReference>
<evidence type="ECO:0000259" key="5">
    <source>
        <dbReference type="PROSITE" id="PS50305"/>
    </source>
</evidence>
<sequence>MLFPSPQNEKKKTVVLAGAGLSTAAGIPDSRTPGAGLYVSLLSSPSAPGSELPFPEAQFELSFFRMNPHRSTRVRERCFPISLIRGPGPGKPRIALLAMLWREGFLGNGALQYVDGLEAQAGILERMFVQAHGGFDQPALCELPV</sequence>
<comment type="caution">
    <text evidence="4">Lacks conserved residue(s) required for the propagation of feature annotation.</text>
</comment>
<dbReference type="PANTHER" id="PTHR11085:SF10">
    <property type="entry name" value="NAD-DEPENDENT PROTEIN DEACYLASE SIRTUIN-5, MITOCHONDRIAL-RELATED"/>
    <property type="match status" value="1"/>
</dbReference>
<dbReference type="KEGG" id="mbe:MBM_06743"/>
<dbReference type="InterPro" id="IPR026590">
    <property type="entry name" value="Ssirtuin_cat_dom"/>
</dbReference>
<dbReference type="GO" id="GO:0017136">
    <property type="term" value="F:histone deacetylase activity, NAD-dependent"/>
    <property type="evidence" value="ECO:0007669"/>
    <property type="project" value="TreeGrafter"/>
</dbReference>
<evidence type="ECO:0000256" key="1">
    <source>
        <dbReference type="ARBA" id="ARBA00006924"/>
    </source>
</evidence>
<dbReference type="InterPro" id="IPR003000">
    <property type="entry name" value="Sirtuin"/>
</dbReference>
<dbReference type="AlphaFoldDB" id="K1WRE5"/>
<keyword evidence="7" id="KW-1185">Reference proteome</keyword>
<evidence type="ECO:0000256" key="2">
    <source>
        <dbReference type="ARBA" id="ARBA00022679"/>
    </source>
</evidence>
<evidence type="ECO:0000256" key="4">
    <source>
        <dbReference type="PROSITE-ProRule" id="PRU00236"/>
    </source>
</evidence>
<proteinExistence type="inferred from homology"/>
<dbReference type="GO" id="GO:0005634">
    <property type="term" value="C:nucleus"/>
    <property type="evidence" value="ECO:0007669"/>
    <property type="project" value="TreeGrafter"/>
</dbReference>
<name>K1WRE5_MARBU</name>
<dbReference type="GO" id="GO:0070403">
    <property type="term" value="F:NAD+ binding"/>
    <property type="evidence" value="ECO:0007669"/>
    <property type="project" value="InterPro"/>
</dbReference>
<reference evidence="6 7" key="1">
    <citation type="journal article" date="2012" name="BMC Genomics">
        <title>Sequencing the genome of Marssonina brunnea reveals fungus-poplar co-evolution.</title>
        <authorList>
            <person name="Zhu S."/>
            <person name="Cao Y.-Z."/>
            <person name="Jiang C."/>
            <person name="Tan B.-Y."/>
            <person name="Wang Z."/>
            <person name="Feng S."/>
            <person name="Zhang L."/>
            <person name="Su X.-H."/>
            <person name="Brejova B."/>
            <person name="Vinar T."/>
            <person name="Xu M."/>
            <person name="Wang M.-X."/>
            <person name="Zhang S.-G."/>
            <person name="Huang M.-R."/>
            <person name="Wu R."/>
            <person name="Zhou Y."/>
        </authorList>
    </citation>
    <scope>NUCLEOTIDE SEQUENCE [LARGE SCALE GENOMIC DNA]</scope>
    <source>
        <strain evidence="6 7">MB_m1</strain>
    </source>
</reference>
<accession>K1WRE5</accession>
<dbReference type="Gene3D" id="3.40.50.1220">
    <property type="entry name" value="TPP-binding domain"/>
    <property type="match status" value="1"/>
</dbReference>
<dbReference type="EMBL" id="JH921443">
    <property type="protein sequence ID" value="EKD14982.1"/>
    <property type="molecule type" value="Genomic_DNA"/>
</dbReference>
<dbReference type="InterPro" id="IPR026591">
    <property type="entry name" value="Sirtuin_cat_small_dom_sf"/>
</dbReference>
<comment type="similarity">
    <text evidence="1">Belongs to the sirtuin family. Class I subfamily.</text>
</comment>
<dbReference type="InterPro" id="IPR050134">
    <property type="entry name" value="NAD-dep_sirtuin_deacylases"/>
</dbReference>
<organism evidence="6 7">
    <name type="scientific">Marssonina brunnea f. sp. multigermtubi (strain MB_m1)</name>
    <name type="common">Marssonina leaf spot fungus</name>
    <dbReference type="NCBI Taxonomy" id="1072389"/>
    <lineage>
        <taxon>Eukaryota</taxon>
        <taxon>Fungi</taxon>
        <taxon>Dikarya</taxon>
        <taxon>Ascomycota</taxon>
        <taxon>Pezizomycotina</taxon>
        <taxon>Leotiomycetes</taxon>
        <taxon>Helotiales</taxon>
        <taxon>Drepanopezizaceae</taxon>
        <taxon>Drepanopeziza</taxon>
    </lineage>
</organism>
<evidence type="ECO:0000256" key="3">
    <source>
        <dbReference type="ARBA" id="ARBA00023027"/>
    </source>
</evidence>
<keyword evidence="2" id="KW-0808">Transferase</keyword>
<dbReference type="Proteomes" id="UP000006753">
    <property type="component" value="Unassembled WGS sequence"/>
</dbReference>
<dbReference type="SUPFAM" id="SSF52467">
    <property type="entry name" value="DHS-like NAD/FAD-binding domain"/>
    <property type="match status" value="1"/>
</dbReference>
<keyword evidence="3" id="KW-0520">NAD</keyword>
<dbReference type="HOGENOM" id="CLU_1787231_0_0_1"/>
<dbReference type="OrthoDB" id="420264at2759"/>
<evidence type="ECO:0000313" key="7">
    <source>
        <dbReference type="Proteomes" id="UP000006753"/>
    </source>
</evidence>
<evidence type="ECO:0000313" key="6">
    <source>
        <dbReference type="EMBL" id="EKD14982.1"/>
    </source>
</evidence>
<dbReference type="PANTHER" id="PTHR11085">
    <property type="entry name" value="NAD-DEPENDENT PROTEIN DEACYLASE SIRTUIN-5, MITOCHONDRIAL-RELATED"/>
    <property type="match status" value="1"/>
</dbReference>
<dbReference type="eggNOG" id="KOG2682">
    <property type="taxonomic scope" value="Eukaryota"/>
</dbReference>
<gene>
    <name evidence="6" type="ORF">MBM_06743</name>
</gene>
<protein>
    <recommendedName>
        <fullName evidence="5">Deacetylase sirtuin-type domain-containing protein</fullName>
    </recommendedName>
</protein>
<dbReference type="STRING" id="1072389.K1WRE5"/>
<dbReference type="GeneID" id="18762678"/>
<feature type="domain" description="Deacetylase sirtuin-type" evidence="5">
    <location>
        <begin position="1"/>
        <end position="145"/>
    </location>
</feature>
<dbReference type="InterPro" id="IPR029035">
    <property type="entry name" value="DHS-like_NAD/FAD-binding_dom"/>
</dbReference>
<dbReference type="Pfam" id="PF02146">
    <property type="entry name" value="SIR2"/>
    <property type="match status" value="1"/>
</dbReference>
<dbReference type="PROSITE" id="PS50305">
    <property type="entry name" value="SIRTUIN"/>
    <property type="match status" value="1"/>
</dbReference>
<dbReference type="InParanoid" id="K1WRE5"/>